<dbReference type="InterPro" id="IPR006311">
    <property type="entry name" value="TAT_signal"/>
</dbReference>
<organism evidence="2">
    <name type="scientific">Roseihalotalea indica</name>
    <dbReference type="NCBI Taxonomy" id="2867963"/>
    <lineage>
        <taxon>Bacteria</taxon>
        <taxon>Pseudomonadati</taxon>
        <taxon>Bacteroidota</taxon>
        <taxon>Cytophagia</taxon>
        <taxon>Cytophagales</taxon>
        <taxon>Catalimonadaceae</taxon>
        <taxon>Roseihalotalea</taxon>
    </lineage>
</organism>
<dbReference type="Pfam" id="PF02738">
    <property type="entry name" value="MoCoBD_1"/>
    <property type="match status" value="1"/>
</dbReference>
<dbReference type="InterPro" id="IPR046867">
    <property type="entry name" value="AldOxase/xan_DH_MoCoBD2"/>
</dbReference>
<dbReference type="InterPro" id="IPR008274">
    <property type="entry name" value="AldOxase/xan_DH_MoCoBD1"/>
</dbReference>
<dbReference type="SUPFAM" id="SSF56003">
    <property type="entry name" value="Molybdenum cofactor-binding domain"/>
    <property type="match status" value="2"/>
</dbReference>
<dbReference type="PANTHER" id="PTHR47495:SF2">
    <property type="entry name" value="ALDEHYDE DEHYDROGENASE"/>
    <property type="match status" value="1"/>
</dbReference>
<dbReference type="Pfam" id="PF20256">
    <property type="entry name" value="MoCoBD_2"/>
    <property type="match status" value="2"/>
</dbReference>
<dbReference type="Gene3D" id="3.30.365.10">
    <property type="entry name" value="Aldehyde oxidase/xanthine dehydrogenase, molybdopterin binding domain"/>
    <property type="match status" value="4"/>
</dbReference>
<dbReference type="PROSITE" id="PS51318">
    <property type="entry name" value="TAT"/>
    <property type="match status" value="1"/>
</dbReference>
<protein>
    <submittedName>
        <fullName evidence="2">Molybdopterin-dependent oxidoreductase</fullName>
    </submittedName>
</protein>
<reference evidence="2" key="2">
    <citation type="journal article" date="2024" name="Antonie Van Leeuwenhoek">
        <title>Roseihalotalea indica gen. nov., sp. nov., a halophilic Bacteroidetes from mesopelagic Southwest Indian Ocean with higher carbohydrate metabolic potential.</title>
        <authorList>
            <person name="Chen B."/>
            <person name="Zhang M."/>
            <person name="Lin D."/>
            <person name="Ye J."/>
            <person name="Tang K."/>
        </authorList>
    </citation>
    <scope>NUCLEOTIDE SEQUENCE</scope>
    <source>
        <strain evidence="2">TK19036</strain>
    </source>
</reference>
<evidence type="ECO:0000259" key="1">
    <source>
        <dbReference type="SMART" id="SM01008"/>
    </source>
</evidence>
<dbReference type="PANTHER" id="PTHR47495">
    <property type="entry name" value="ALDEHYDE DEHYDROGENASE"/>
    <property type="match status" value="1"/>
</dbReference>
<accession>A0AA49PYU8</accession>
<dbReference type="SMART" id="SM01008">
    <property type="entry name" value="Ald_Xan_dh_C"/>
    <property type="match status" value="1"/>
</dbReference>
<dbReference type="InterPro" id="IPR052516">
    <property type="entry name" value="N-heterocyclic_Hydroxylase"/>
</dbReference>
<dbReference type="InterPro" id="IPR012368">
    <property type="entry name" value="OxRdtase_Mopterin-bd_su_IorB"/>
</dbReference>
<name>A0AA49PYU8_9BACT</name>
<dbReference type="PIRSF" id="PIRSF036389">
    <property type="entry name" value="IOR_B"/>
    <property type="match status" value="1"/>
</dbReference>
<dbReference type="InterPro" id="IPR000674">
    <property type="entry name" value="Ald_Oxase/Xan_DH_a/b"/>
</dbReference>
<dbReference type="AlphaFoldDB" id="A0AA49PYU8"/>
<proteinExistence type="predicted"/>
<feature type="domain" description="Aldehyde oxidase/xanthine dehydrogenase a/b hammerhead" evidence="1">
    <location>
        <begin position="212"/>
        <end position="298"/>
    </location>
</feature>
<dbReference type="Gene3D" id="3.90.1170.50">
    <property type="entry name" value="Aldehyde oxidase/xanthine dehydrogenase, a/b hammerhead"/>
    <property type="match status" value="1"/>
</dbReference>
<sequence>MEKLTNNLPLNRRRFLQISGASGALLALGFGTSAISREAEVYKINGEGVFGAQLNPFIIIDPEGKITLMNHKPEMGQGVYQSMPMLLAEELEVSMDDVHIVQAEGHKKYGSQMVGGSNSVRGEWLPLRKMGAAAREMLIQAAAEQWKVKPRDCYAENGKIILKKKNKSLTYGELVAEAAKLDVPAEPILKDSKDFKILGQPLPRKDAPIKCNGEAVFGLDVEVPGMLYASVERAPTLHGKVVSYDEAAAKAIPGVKYVVKAERPVFAYHFEGVAVVADSYYAAFQGRKALRVQWDLSGYDEIDSRKIDEGLKNLQSEEGFEHESKGDFANAYEQSVKTLEAEYQLPYLAHSPMEPMNMVAHVKGNQCEIWGPTQSPQWALGDITQYLGIPEENIKIHVSFLGGGFGRRAFNDFIIEAVSIAKQINEPVKVVWTREDDTQQGPFRPGTLHQLQAGFDAQGAPVALKHKMIGQALAFQWPDADKSKMPGGVMEAINTHYAFPNFMTRYVPYETQIPVLWWRSVYSSTNAFAHESFIDEIAHEAGQDPLQFRKELLKEQPRFVKVLEMLEEKTGWNKGLPDNQGKGVAIAECFGSICGQVAFVERNKTGQLKFKKVVAVIDCGMTVNPDTIRAQTEGNIVMGLTAAIKDPIIFRGGRVMQSNFHNYQMVKMDEMPEVEVHIMDSQEKPGGVGEPGLPPLAPALANAIFNESGNRIRKLPFRMDKA</sequence>
<gene>
    <name evidence="2" type="ORF">K4G66_14125</name>
</gene>
<reference evidence="2" key="1">
    <citation type="journal article" date="2023" name="Comput. Struct. Biotechnol. J.">
        <title>Discovery of a novel marine Bacteroidetes with a rich repertoire of carbohydrate-active enzymes.</title>
        <authorList>
            <person name="Chen B."/>
            <person name="Liu G."/>
            <person name="Chen Q."/>
            <person name="Wang H."/>
            <person name="Liu L."/>
            <person name="Tang K."/>
        </authorList>
    </citation>
    <scope>NUCLEOTIDE SEQUENCE</scope>
    <source>
        <strain evidence="2">TK19036</strain>
    </source>
</reference>
<dbReference type="GO" id="GO:0016491">
    <property type="term" value="F:oxidoreductase activity"/>
    <property type="evidence" value="ECO:0007669"/>
    <property type="project" value="InterPro"/>
</dbReference>
<dbReference type="EMBL" id="CP120682">
    <property type="protein sequence ID" value="WKN39829.1"/>
    <property type="molecule type" value="Genomic_DNA"/>
</dbReference>
<evidence type="ECO:0000313" key="2">
    <source>
        <dbReference type="EMBL" id="WKN39829.1"/>
    </source>
</evidence>
<dbReference type="InterPro" id="IPR037165">
    <property type="entry name" value="AldOxase/xan_DH_Mopterin-bd_sf"/>
</dbReference>